<name>A0ABN2KLW8_9MICO</name>
<sequence length="81" mass="8460">MKGIHMQHQEEHEGHGNSVAAWVSVAVMLVASAIACLGVAKASTPMAVVGAAGFLIGAVLWPLLSRMGYGDKNPPRSLYSD</sequence>
<evidence type="ECO:0000313" key="3">
    <source>
        <dbReference type="Proteomes" id="UP001501475"/>
    </source>
</evidence>
<organism evidence="2 3">
    <name type="scientific">Nostocoides vanveenii</name>
    <dbReference type="NCBI Taxonomy" id="330835"/>
    <lineage>
        <taxon>Bacteria</taxon>
        <taxon>Bacillati</taxon>
        <taxon>Actinomycetota</taxon>
        <taxon>Actinomycetes</taxon>
        <taxon>Micrococcales</taxon>
        <taxon>Intrasporangiaceae</taxon>
        <taxon>Nostocoides</taxon>
    </lineage>
</organism>
<dbReference type="NCBIfam" id="NF041681">
    <property type="entry name" value="HGxxPAAW"/>
    <property type="match status" value="1"/>
</dbReference>
<dbReference type="RefSeq" id="WP_324386528.1">
    <property type="nucleotide sequence ID" value="NZ_BAAAPN010000045.1"/>
</dbReference>
<dbReference type="EMBL" id="BAAAPN010000045">
    <property type="protein sequence ID" value="GAA1759831.1"/>
    <property type="molecule type" value="Genomic_DNA"/>
</dbReference>
<gene>
    <name evidence="2" type="ORF">GCM10009810_19070</name>
</gene>
<reference evidence="2 3" key="1">
    <citation type="journal article" date="2019" name="Int. J. Syst. Evol. Microbiol.">
        <title>The Global Catalogue of Microorganisms (GCM) 10K type strain sequencing project: providing services to taxonomists for standard genome sequencing and annotation.</title>
        <authorList>
            <consortium name="The Broad Institute Genomics Platform"/>
            <consortium name="The Broad Institute Genome Sequencing Center for Infectious Disease"/>
            <person name="Wu L."/>
            <person name="Ma J."/>
        </authorList>
    </citation>
    <scope>NUCLEOTIDE SEQUENCE [LARGE SCALE GENOMIC DNA]</scope>
    <source>
        <strain evidence="2 3">JCM 15591</strain>
    </source>
</reference>
<keyword evidence="1" id="KW-0812">Transmembrane</keyword>
<feature type="transmembrane region" description="Helical" evidence="1">
    <location>
        <begin position="46"/>
        <end position="64"/>
    </location>
</feature>
<evidence type="ECO:0000256" key="1">
    <source>
        <dbReference type="SAM" id="Phobius"/>
    </source>
</evidence>
<proteinExistence type="predicted"/>
<protein>
    <submittedName>
        <fullName evidence="2">Uncharacterized protein</fullName>
    </submittedName>
</protein>
<keyword evidence="1" id="KW-0472">Membrane</keyword>
<dbReference type="Pfam" id="PF20447">
    <property type="entry name" value="DUF6704"/>
    <property type="match status" value="1"/>
</dbReference>
<evidence type="ECO:0000313" key="2">
    <source>
        <dbReference type="EMBL" id="GAA1759831.1"/>
    </source>
</evidence>
<feature type="transmembrane region" description="Helical" evidence="1">
    <location>
        <begin position="20"/>
        <end position="40"/>
    </location>
</feature>
<keyword evidence="1" id="KW-1133">Transmembrane helix</keyword>
<dbReference type="InterPro" id="IPR046550">
    <property type="entry name" value="DUF6704"/>
</dbReference>
<keyword evidence="3" id="KW-1185">Reference proteome</keyword>
<comment type="caution">
    <text evidence="2">The sequence shown here is derived from an EMBL/GenBank/DDBJ whole genome shotgun (WGS) entry which is preliminary data.</text>
</comment>
<dbReference type="Proteomes" id="UP001501475">
    <property type="component" value="Unassembled WGS sequence"/>
</dbReference>
<accession>A0ABN2KLW8</accession>